<dbReference type="GO" id="GO:0000981">
    <property type="term" value="F:DNA-binding transcription factor activity, RNA polymerase II-specific"/>
    <property type="evidence" value="ECO:0007669"/>
    <property type="project" value="InterPro"/>
</dbReference>
<dbReference type="GO" id="GO:0008270">
    <property type="term" value="F:zinc ion binding"/>
    <property type="evidence" value="ECO:0007669"/>
    <property type="project" value="InterPro"/>
</dbReference>
<proteinExistence type="predicted"/>
<feature type="compositionally biased region" description="Basic and acidic residues" evidence="2">
    <location>
        <begin position="18"/>
        <end position="29"/>
    </location>
</feature>
<dbReference type="EMBL" id="HG529679">
    <property type="protein sequence ID" value="CDI56205.1"/>
    <property type="molecule type" value="Genomic_DNA"/>
</dbReference>
<feature type="compositionally biased region" description="Polar residues" evidence="2">
    <location>
        <begin position="134"/>
        <end position="143"/>
    </location>
</feature>
<keyword evidence="1" id="KW-0539">Nucleus</keyword>
<evidence type="ECO:0000313" key="4">
    <source>
        <dbReference type="EMBL" id="CDI56205.1"/>
    </source>
</evidence>
<dbReference type="PROSITE" id="PS50048">
    <property type="entry name" value="ZN2_CY6_FUNGAL_2"/>
    <property type="match status" value="1"/>
</dbReference>
<feature type="region of interest" description="Disordered" evidence="2">
    <location>
        <begin position="241"/>
        <end position="353"/>
    </location>
</feature>
<dbReference type="PANTHER" id="PTHR31668:SF30">
    <property type="entry name" value="ZN(II)2CYS6 TRANSCRIPTION FACTOR (EUROFUNG)"/>
    <property type="match status" value="1"/>
</dbReference>
<dbReference type="InterPro" id="IPR001138">
    <property type="entry name" value="Zn2Cys6_DnaBD"/>
</dbReference>
<organism evidence="4">
    <name type="scientific">Melanopsichium pennsylvanicum 4</name>
    <dbReference type="NCBI Taxonomy" id="1398559"/>
    <lineage>
        <taxon>Eukaryota</taxon>
        <taxon>Fungi</taxon>
        <taxon>Dikarya</taxon>
        <taxon>Basidiomycota</taxon>
        <taxon>Ustilaginomycotina</taxon>
        <taxon>Ustilaginomycetes</taxon>
        <taxon>Ustilaginales</taxon>
        <taxon>Ustilaginaceae</taxon>
        <taxon>Melanopsichium</taxon>
    </lineage>
</organism>
<dbReference type="Gene3D" id="4.10.240.10">
    <property type="entry name" value="Zn(2)-C6 fungal-type DNA-binding domain"/>
    <property type="match status" value="1"/>
</dbReference>
<dbReference type="AlphaFoldDB" id="A0A077R130"/>
<evidence type="ECO:0000256" key="1">
    <source>
        <dbReference type="ARBA" id="ARBA00023242"/>
    </source>
</evidence>
<name>A0A077R130_9BASI</name>
<protein>
    <recommendedName>
        <fullName evidence="3">Zn(2)-C6 fungal-type domain-containing protein</fullName>
    </recommendedName>
</protein>
<feature type="compositionally biased region" description="Polar residues" evidence="2">
    <location>
        <begin position="151"/>
        <end position="163"/>
    </location>
</feature>
<dbReference type="SUPFAM" id="SSF57701">
    <property type="entry name" value="Zn2/Cys6 DNA-binding domain"/>
    <property type="match status" value="1"/>
</dbReference>
<dbReference type="Pfam" id="PF00172">
    <property type="entry name" value="Zn_clus"/>
    <property type="match status" value="1"/>
</dbReference>
<feature type="non-terminal residue" evidence="4">
    <location>
        <position position="353"/>
    </location>
</feature>
<feature type="domain" description="Zn(2)-C6 fungal-type" evidence="3">
    <location>
        <begin position="46"/>
        <end position="85"/>
    </location>
</feature>
<sequence length="353" mass="37681">MSSHNSKSKHNHIGSGRDINKRSAEDAKLTDASLQQVATKRKRPQSCDTCRSRKIKCVRLQVEGLDTPTDSRCVQCRAIDAMCTFDYVPKRPGPQSSFAKTARREAHAQAQPKSLSSLHQHHPLQQQQQQQAPNAGSSHSRASTLGYGHTPSDSSQHVAQSAGVTGGSPTDDDSWYRALAAHHFATISAPSASGGNNGGQTRTALWNGGSNNFDAFFNNSMLAMTPNSFVGMTAPSPFDFSPHNNTGNMSGPSPSMSVSNASSATTGSYAGSSSWHGPPRSDAGSSRSVAPLASLEHQQHQTQMQQSQHSKSQLHQAQPQSHSQSHVDQIQHSFDMTAITAERGMVGGADGRS</sequence>
<feature type="compositionally biased region" description="Low complexity" evidence="2">
    <location>
        <begin position="300"/>
        <end position="326"/>
    </location>
</feature>
<feature type="compositionally biased region" description="Low complexity" evidence="2">
    <location>
        <begin position="111"/>
        <end position="133"/>
    </location>
</feature>
<accession>A0A077R130</accession>
<feature type="region of interest" description="Disordered" evidence="2">
    <location>
        <begin position="90"/>
        <end position="170"/>
    </location>
</feature>
<feature type="compositionally biased region" description="Low complexity" evidence="2">
    <location>
        <begin position="247"/>
        <end position="274"/>
    </location>
</feature>
<evidence type="ECO:0000259" key="3">
    <source>
        <dbReference type="PROSITE" id="PS50048"/>
    </source>
</evidence>
<dbReference type="InterPro" id="IPR050797">
    <property type="entry name" value="Carb_Metab_Trans_Reg"/>
</dbReference>
<feature type="compositionally biased region" description="Basic residues" evidence="2">
    <location>
        <begin position="1"/>
        <end position="12"/>
    </location>
</feature>
<dbReference type="SMART" id="SM00066">
    <property type="entry name" value="GAL4"/>
    <property type="match status" value="1"/>
</dbReference>
<reference evidence="4" key="1">
    <citation type="journal article" date="2014" name="Genome Biol. Evol.">
        <title>Gene Loss Rather Than Gene Gain Is Associated with a Host Jump from Monocots to Dicots in the Smut Fungus Melanopsichium pennsylvanicum.</title>
        <authorList>
            <person name="Sharma R."/>
            <person name="Mishra B."/>
            <person name="Runge F."/>
            <person name="Thines M."/>
        </authorList>
    </citation>
    <scope>NUCLEOTIDE SEQUENCE</scope>
    <source>
        <strain evidence="4">4</strain>
    </source>
</reference>
<dbReference type="PANTHER" id="PTHR31668">
    <property type="entry name" value="GLUCOSE TRANSPORT TRANSCRIPTION REGULATOR RGT1-RELATED-RELATED"/>
    <property type="match status" value="1"/>
</dbReference>
<dbReference type="InterPro" id="IPR036864">
    <property type="entry name" value="Zn2-C6_fun-type_DNA-bd_sf"/>
</dbReference>
<dbReference type="CDD" id="cd00067">
    <property type="entry name" value="GAL4"/>
    <property type="match status" value="1"/>
</dbReference>
<feature type="region of interest" description="Disordered" evidence="2">
    <location>
        <begin position="1"/>
        <end position="45"/>
    </location>
</feature>
<evidence type="ECO:0000256" key="2">
    <source>
        <dbReference type="SAM" id="MobiDB-lite"/>
    </source>
</evidence>